<keyword evidence="2" id="KW-1185">Reference proteome</keyword>
<protein>
    <submittedName>
        <fullName evidence="1">Uncharacterized protein</fullName>
    </submittedName>
</protein>
<organism evidence="1 2">
    <name type="scientific">Camellia lanceoleosa</name>
    <dbReference type="NCBI Taxonomy" id="1840588"/>
    <lineage>
        <taxon>Eukaryota</taxon>
        <taxon>Viridiplantae</taxon>
        <taxon>Streptophyta</taxon>
        <taxon>Embryophyta</taxon>
        <taxon>Tracheophyta</taxon>
        <taxon>Spermatophyta</taxon>
        <taxon>Magnoliopsida</taxon>
        <taxon>eudicotyledons</taxon>
        <taxon>Gunneridae</taxon>
        <taxon>Pentapetalae</taxon>
        <taxon>asterids</taxon>
        <taxon>Ericales</taxon>
        <taxon>Theaceae</taxon>
        <taxon>Camellia</taxon>
    </lineage>
</organism>
<proteinExistence type="predicted"/>
<gene>
    <name evidence="1" type="ORF">LOK49_LG02G02881</name>
</gene>
<reference evidence="1 2" key="1">
    <citation type="journal article" date="2022" name="Plant J.">
        <title>Chromosome-level genome of Camellia lanceoleosa provides a valuable resource for understanding genome evolution and self-incompatibility.</title>
        <authorList>
            <person name="Gong W."/>
            <person name="Xiao S."/>
            <person name="Wang L."/>
            <person name="Liao Z."/>
            <person name="Chang Y."/>
            <person name="Mo W."/>
            <person name="Hu G."/>
            <person name="Li W."/>
            <person name="Zhao G."/>
            <person name="Zhu H."/>
            <person name="Hu X."/>
            <person name="Ji K."/>
            <person name="Xiang X."/>
            <person name="Song Q."/>
            <person name="Yuan D."/>
            <person name="Jin S."/>
            <person name="Zhang L."/>
        </authorList>
    </citation>
    <scope>NUCLEOTIDE SEQUENCE [LARGE SCALE GENOMIC DNA]</scope>
    <source>
        <strain evidence="1">SQ_2022a</strain>
    </source>
</reference>
<evidence type="ECO:0000313" key="2">
    <source>
        <dbReference type="Proteomes" id="UP001060215"/>
    </source>
</evidence>
<sequence length="80" mass="9181">MCLSRIGSEFNIKCVVVLIFSLFASGDVGMMMFDGSGEDLEYNKESFADRIEEETDGIEEETWEFKKTRGEEDEKSKTQH</sequence>
<accession>A0ACC0IL03</accession>
<comment type="caution">
    <text evidence="1">The sequence shown here is derived from an EMBL/GenBank/DDBJ whole genome shotgun (WGS) entry which is preliminary data.</text>
</comment>
<dbReference type="Proteomes" id="UP001060215">
    <property type="component" value="Chromosome 3"/>
</dbReference>
<dbReference type="EMBL" id="CM045760">
    <property type="protein sequence ID" value="KAI8025575.1"/>
    <property type="molecule type" value="Genomic_DNA"/>
</dbReference>
<evidence type="ECO:0000313" key="1">
    <source>
        <dbReference type="EMBL" id="KAI8025575.1"/>
    </source>
</evidence>
<name>A0ACC0IL03_9ERIC</name>